<feature type="domain" description="Factor of DNA methylation 1-5/IDN2" evidence="2">
    <location>
        <begin position="628"/>
        <end position="683"/>
    </location>
</feature>
<feature type="non-terminal residue" evidence="4">
    <location>
        <position position="684"/>
    </location>
</feature>
<dbReference type="Proteomes" id="UP001177140">
    <property type="component" value="Unassembled WGS sequence"/>
</dbReference>
<protein>
    <recommendedName>
        <fullName evidence="6">Factor of DNA methylation 1-5/IDN2 domain-containing protein</fullName>
    </recommendedName>
</protein>
<feature type="coiled-coil region" evidence="1">
    <location>
        <begin position="477"/>
        <end position="513"/>
    </location>
</feature>
<proteinExistence type="predicted"/>
<dbReference type="PANTHER" id="PTHR48449:SF1">
    <property type="entry name" value="DUF1985 DOMAIN-CONTAINING PROTEIN"/>
    <property type="match status" value="1"/>
</dbReference>
<gene>
    <name evidence="4" type="ORF">MKW94_010041</name>
</gene>
<feature type="domain" description="DUF1985" evidence="3">
    <location>
        <begin position="70"/>
        <end position="195"/>
    </location>
</feature>
<sequence>MFIHTQGDFAPSRVNSTSHLKILQQIKGGLNDEYLEIFKKTSIGHLLDLEDPKLSGAVVNSLLRRVLEPLVGDDPDSIYLRIGGKVVKYGMRESALMTGLSFKGSDVIRHRAESELINKYFPGQKCIKLEQLSKKFDSVEQSMGKVKLGLVLLVQGVLMGAEYVKDVKPAYFHMVENIKKFNEFPWGKLCHRRMLRCFRTVVSGKNEVEQIRKSKTNPKRKAAIAGNKSFKSAYNLYGFPYAFQVWAFESIPLLRRSFASRSNSKQLPRMLHYSCNSVRPESTAVENILTSKKIEVLACTKPTEGEMASNYMGSVFLMSDDLSESEDDDEDKAEKMEVSLEMQFANEGWEAAKNKDDGAEARAPQSCYNQDSQLLRAVFTQVKELTSKVSRMDEEMSKLKDSDNHNNQDSIEMEVIDEDERQKGLADDLGEEVFKAVMTVLLEMNDYSPGVRYTVPEWRNFRNGGMELLKEVASFTLEQWRTVKKRLENDKEIKKINKMQQNHKNHLERINREHFAMKKSNLEMVRARDQKIAAETKRLKEDLLKGRTELEKDMARDNLELEFEASNYKITEMGEPLEKKERQHEDLENLYQILIAKERKSNDELQEAREELTRELREMPSRASIGVKRMGELDVKPFYDMCKRKYCNDEANVKAVEICTSWEVCLRNPHWHPFKIIEVGNNHQ</sequence>
<evidence type="ECO:0000256" key="1">
    <source>
        <dbReference type="SAM" id="Coils"/>
    </source>
</evidence>
<organism evidence="4 5">
    <name type="scientific">Papaver nudicaule</name>
    <name type="common">Iceland poppy</name>
    <dbReference type="NCBI Taxonomy" id="74823"/>
    <lineage>
        <taxon>Eukaryota</taxon>
        <taxon>Viridiplantae</taxon>
        <taxon>Streptophyta</taxon>
        <taxon>Embryophyta</taxon>
        <taxon>Tracheophyta</taxon>
        <taxon>Spermatophyta</taxon>
        <taxon>Magnoliopsida</taxon>
        <taxon>Ranunculales</taxon>
        <taxon>Papaveraceae</taxon>
        <taxon>Papaveroideae</taxon>
        <taxon>Papaver</taxon>
    </lineage>
</organism>
<evidence type="ECO:0008006" key="6">
    <source>
        <dbReference type="Google" id="ProtNLM"/>
    </source>
</evidence>
<evidence type="ECO:0000259" key="2">
    <source>
        <dbReference type="Pfam" id="PF03469"/>
    </source>
</evidence>
<dbReference type="PANTHER" id="PTHR48449">
    <property type="entry name" value="DUF1985 DOMAIN-CONTAINING PROTEIN"/>
    <property type="match status" value="1"/>
</dbReference>
<name>A0AA41VCU0_PAPNU</name>
<feature type="coiled-coil region" evidence="1">
    <location>
        <begin position="577"/>
        <end position="622"/>
    </location>
</feature>
<feature type="domain" description="Factor of DNA methylation 1-5/IDN2" evidence="2">
    <location>
        <begin position="407"/>
        <end position="486"/>
    </location>
</feature>
<accession>A0AA41VCU0</accession>
<keyword evidence="5" id="KW-1185">Reference proteome</keyword>
<dbReference type="InterPro" id="IPR015410">
    <property type="entry name" value="DUF1985"/>
</dbReference>
<dbReference type="EMBL" id="JAJJMA010195156">
    <property type="protein sequence ID" value="MCL7038888.1"/>
    <property type="molecule type" value="Genomic_DNA"/>
</dbReference>
<keyword evidence="1" id="KW-0175">Coiled coil</keyword>
<dbReference type="InterPro" id="IPR005379">
    <property type="entry name" value="FDM1-5/IDN2_XH"/>
</dbReference>
<evidence type="ECO:0000259" key="3">
    <source>
        <dbReference type="Pfam" id="PF09331"/>
    </source>
</evidence>
<dbReference type="Pfam" id="PF09331">
    <property type="entry name" value="DUF1985"/>
    <property type="match status" value="1"/>
</dbReference>
<dbReference type="Pfam" id="PF03469">
    <property type="entry name" value="XH"/>
    <property type="match status" value="2"/>
</dbReference>
<reference evidence="4" key="1">
    <citation type="submission" date="2022-03" db="EMBL/GenBank/DDBJ databases">
        <title>A functionally conserved STORR gene fusion in Papaver species that diverged 16.8 million years ago.</title>
        <authorList>
            <person name="Catania T."/>
        </authorList>
    </citation>
    <scope>NUCLEOTIDE SEQUENCE</scope>
    <source>
        <strain evidence="4">S-191538</strain>
    </source>
</reference>
<evidence type="ECO:0000313" key="4">
    <source>
        <dbReference type="EMBL" id="MCL7038888.1"/>
    </source>
</evidence>
<evidence type="ECO:0000313" key="5">
    <source>
        <dbReference type="Proteomes" id="UP001177140"/>
    </source>
</evidence>
<comment type="caution">
    <text evidence="4">The sequence shown here is derived from an EMBL/GenBank/DDBJ whole genome shotgun (WGS) entry which is preliminary data.</text>
</comment>
<dbReference type="AlphaFoldDB" id="A0AA41VCU0"/>